<evidence type="ECO:0000313" key="1">
    <source>
        <dbReference type="EMBL" id="MDB6262475.1"/>
    </source>
</evidence>
<protein>
    <submittedName>
        <fullName evidence="1">Uncharacterized protein</fullName>
    </submittedName>
</protein>
<comment type="caution">
    <text evidence="1">The sequence shown here is derived from an EMBL/GenBank/DDBJ whole genome shotgun (WGS) entry which is preliminary data.</text>
</comment>
<sequence length="91" mass="10371">MTIKEFREKGNSISAKWDFTSFRSVSVDKDTKIGDLTSVGDIVERSEQLKNYSETQEFNFGSETFTLYDSEGKVIVDDLDKDQADEFIANL</sequence>
<dbReference type="Proteomes" id="UP001143700">
    <property type="component" value="Unassembled WGS sequence"/>
</dbReference>
<dbReference type="EMBL" id="JAOTGU010000011">
    <property type="protein sequence ID" value="MDB6262475.1"/>
    <property type="molecule type" value="Genomic_DNA"/>
</dbReference>
<dbReference type="AlphaFoldDB" id="A0A9X3W9N5"/>
<organism evidence="1 2">
    <name type="scientific">Lactobacillus amylovorus</name>
    <dbReference type="NCBI Taxonomy" id="1604"/>
    <lineage>
        <taxon>Bacteria</taxon>
        <taxon>Bacillati</taxon>
        <taxon>Bacillota</taxon>
        <taxon>Bacilli</taxon>
        <taxon>Lactobacillales</taxon>
        <taxon>Lactobacillaceae</taxon>
        <taxon>Lactobacillus</taxon>
    </lineage>
</organism>
<reference evidence="1" key="1">
    <citation type="journal article" date="2022" name="Microorganisms">
        <title>Antibiotic Susceptibility, Resistance Gene Determinants and Corresponding Genomic Regions in Lactobacillus amylovorus Isolates Derived from Wild Boars and Domestic Pigs.</title>
        <authorList>
            <person name="Moravkova M."/>
            <person name="Kostovova I."/>
            <person name="Kavanova K."/>
            <person name="Pechar R."/>
            <person name="Stanek S."/>
            <person name="Brychta A."/>
            <person name="Zeman M."/>
            <person name="Kubasova T."/>
        </authorList>
    </citation>
    <scope>NUCLEOTIDE SEQUENCE</scope>
    <source>
        <strain evidence="1">M356A</strain>
    </source>
</reference>
<proteinExistence type="predicted"/>
<gene>
    <name evidence="1" type="ORF">ODV15_07925</name>
</gene>
<dbReference type="RefSeq" id="WP_271870450.1">
    <property type="nucleotide sequence ID" value="NZ_JAOTGU010000011.1"/>
</dbReference>
<name>A0A9X3W9N5_LACAM</name>
<evidence type="ECO:0000313" key="2">
    <source>
        <dbReference type="Proteomes" id="UP001143700"/>
    </source>
</evidence>
<reference evidence="1" key="2">
    <citation type="submission" date="2022-10" db="EMBL/GenBank/DDBJ databases">
        <authorList>
            <person name="Kostovova I."/>
            <person name="Moravkova M."/>
            <person name="Pechar R."/>
        </authorList>
    </citation>
    <scope>NUCLEOTIDE SEQUENCE</scope>
    <source>
        <strain evidence="1">M356A</strain>
    </source>
</reference>
<accession>A0A9X3W9N5</accession>